<sequence>MDSSATLTSHARLVSKESDIIFPASKYPSSRRTPSFSSSSSLSPSSSSFDSSYFPDDSPPNPSIPIRYSGVPFSWEQLPGIPKKQVLEKKEPLSKLNLPLPPPTTSTSKKFNSEEYSGDRKKNSRQSTLQRDPFFAALVECSKDDDHEELSNGSIWNQAKVSRSLSDRFGFIDLYASCKRTSAISESIVYLPRSSRHSFDLIYRRSR</sequence>
<dbReference type="KEGG" id="jre:108991320"/>
<dbReference type="GeneID" id="108991320"/>
<dbReference type="OrthoDB" id="1925896at2759"/>
<dbReference type="FunCoup" id="A0A2I4ENS3">
    <property type="interactions" value="235"/>
</dbReference>
<evidence type="ECO:0000313" key="3">
    <source>
        <dbReference type="RefSeq" id="XP_018821049.1"/>
    </source>
</evidence>
<feature type="compositionally biased region" description="Basic and acidic residues" evidence="1">
    <location>
        <begin position="111"/>
        <end position="121"/>
    </location>
</feature>
<feature type="compositionally biased region" description="Low complexity" evidence="1">
    <location>
        <begin position="28"/>
        <end position="56"/>
    </location>
</feature>
<proteinExistence type="predicted"/>
<evidence type="ECO:0000256" key="1">
    <source>
        <dbReference type="SAM" id="MobiDB-lite"/>
    </source>
</evidence>
<dbReference type="PANTHER" id="PTHR33696">
    <property type="entry name" value="T22J18.15-RELATED"/>
    <property type="match status" value="1"/>
</dbReference>
<dbReference type="PANTHER" id="PTHR33696:SF1">
    <property type="entry name" value="T22J18.15"/>
    <property type="match status" value="1"/>
</dbReference>
<reference evidence="3" key="1">
    <citation type="submission" date="2025-08" db="UniProtKB">
        <authorList>
            <consortium name="RefSeq"/>
        </authorList>
    </citation>
    <scope>IDENTIFICATION</scope>
    <source>
        <tissue evidence="3">Leaves</tissue>
    </source>
</reference>
<dbReference type="Proteomes" id="UP000235220">
    <property type="component" value="Chromosome 11"/>
</dbReference>
<protein>
    <submittedName>
        <fullName evidence="3">Uncharacterized protein LOC108991320</fullName>
    </submittedName>
</protein>
<dbReference type="AlphaFoldDB" id="A0A2I4ENS3"/>
<gene>
    <name evidence="3" type="primary">LOC108991320</name>
</gene>
<keyword evidence="2" id="KW-1185">Reference proteome</keyword>
<dbReference type="RefSeq" id="XP_018821049.1">
    <property type="nucleotide sequence ID" value="XM_018965504.1"/>
</dbReference>
<feature type="region of interest" description="Disordered" evidence="1">
    <location>
        <begin position="86"/>
        <end position="128"/>
    </location>
</feature>
<dbReference type="Gramene" id="Jr11_21170_p1">
    <property type="protein sequence ID" value="cds.Jr11_21170_p1"/>
    <property type="gene ID" value="Jr11_21170"/>
</dbReference>
<accession>A0A2I4ENS3</accession>
<organism evidence="2 3">
    <name type="scientific">Juglans regia</name>
    <name type="common">English walnut</name>
    <dbReference type="NCBI Taxonomy" id="51240"/>
    <lineage>
        <taxon>Eukaryota</taxon>
        <taxon>Viridiplantae</taxon>
        <taxon>Streptophyta</taxon>
        <taxon>Embryophyta</taxon>
        <taxon>Tracheophyta</taxon>
        <taxon>Spermatophyta</taxon>
        <taxon>Magnoliopsida</taxon>
        <taxon>eudicotyledons</taxon>
        <taxon>Gunneridae</taxon>
        <taxon>Pentapetalae</taxon>
        <taxon>rosids</taxon>
        <taxon>fabids</taxon>
        <taxon>Fagales</taxon>
        <taxon>Juglandaceae</taxon>
        <taxon>Juglans</taxon>
    </lineage>
</organism>
<name>A0A2I4ENS3_JUGRE</name>
<evidence type="ECO:0000313" key="2">
    <source>
        <dbReference type="Proteomes" id="UP000235220"/>
    </source>
</evidence>
<feature type="region of interest" description="Disordered" evidence="1">
    <location>
        <begin position="24"/>
        <end position="66"/>
    </location>
</feature>
<dbReference type="STRING" id="51240.A0A2I4ENS3"/>